<dbReference type="SMART" id="SM00248">
    <property type="entry name" value="ANK"/>
    <property type="match status" value="3"/>
</dbReference>
<evidence type="ECO:0000256" key="5">
    <source>
        <dbReference type="SAM" id="MobiDB-lite"/>
    </source>
</evidence>
<dbReference type="PROSITE" id="PS50297">
    <property type="entry name" value="ANK_REP_REGION"/>
    <property type="match status" value="2"/>
</dbReference>
<evidence type="ECO:0000313" key="7">
    <source>
        <dbReference type="Proteomes" id="UP000316079"/>
    </source>
</evidence>
<name>A0A553NKG9_9TELE</name>
<feature type="repeat" description="ANK" evidence="4">
    <location>
        <begin position="117"/>
        <end position="150"/>
    </location>
</feature>
<feature type="compositionally biased region" description="Low complexity" evidence="5">
    <location>
        <begin position="516"/>
        <end position="530"/>
    </location>
</feature>
<feature type="region of interest" description="Disordered" evidence="5">
    <location>
        <begin position="514"/>
        <end position="553"/>
    </location>
</feature>
<evidence type="ECO:0000256" key="2">
    <source>
        <dbReference type="ARBA" id="ARBA00022737"/>
    </source>
</evidence>
<comment type="similarity">
    <text evidence="1">Belongs to the ANKRD34 family.</text>
</comment>
<evidence type="ECO:0000256" key="4">
    <source>
        <dbReference type="PROSITE-ProRule" id="PRU00023"/>
    </source>
</evidence>
<sequence length="660" mass="72483">MNVSIRNECYRSLQRNQMLPYTDLTRNLPPQHKLMEDSSEVRTDGNSLLKAVYLCRLRLTRLLLEGGAYINESNERGETPLMVACRSHHSDAQSVPKPKIIRYLLESGADPNIQDKSGKTALMHACIERAGESVLALLLSSGADPSVEDHTGSSALVYAVNAGDKDALRVLLDSCKAKGKEVIIITTDKLPSGRQMTKQYLNVPPPPNLEDRLHCAPASSTCPSEIKISTPTSNQSEILESISPLPTSKTGSPPQDSSPLRAASVAKLLHLQRLHSEPWLKIPSSLLLQQSKSSSLTEELQDITPEEELSFGYNGCQAPVKATVARHQSIDMKDSTGLFRAGETAMDSKRERTKEQQRLSRKMSYDAELLTHSFSQQNLKQSPVADTVPVDQDSEYLPNLGISSLLNVCQRRNIGMDHYSSDSQLPQFGSQNSEDLVKPGGGSGGVEKRKLVTSRSSTLSGSRESLESLVQRRSPAMLERRGSGALLLDHISQTRPGYLPPLNPHPPIPDIKVNTGTGLSSGSKHSSGSSQIVPGSRHFVPCAPSQPRDNNKKSLLRRHSMQTEQIKQLVNFEEIFEYLTDLTALKAIGVEGRTLEGELLGLGRLSLPKHVLCDSPELLLKGNAESVHHHKRLLLPLLLLLQLMQTNAQEPQRQTTKRGV</sequence>
<dbReference type="OrthoDB" id="539213at2759"/>
<dbReference type="InterPro" id="IPR042637">
    <property type="entry name" value="AN34A/B/C"/>
</dbReference>
<evidence type="ECO:0000313" key="6">
    <source>
        <dbReference type="EMBL" id="TRY65914.1"/>
    </source>
</evidence>
<protein>
    <submittedName>
        <fullName evidence="6">Uncharacterized protein</fullName>
    </submittedName>
</protein>
<dbReference type="PANTHER" id="PTHR24156">
    <property type="entry name" value="ANK_REP_REGION DOMAIN-CONTAINING PROTEIN"/>
    <property type="match status" value="1"/>
</dbReference>
<accession>A0A553NKG9</accession>
<dbReference type="InterPro" id="IPR036770">
    <property type="entry name" value="Ankyrin_rpt-contain_sf"/>
</dbReference>
<dbReference type="PRINTS" id="PR01415">
    <property type="entry name" value="ANKYRIN"/>
</dbReference>
<keyword evidence="3 4" id="KW-0040">ANK repeat</keyword>
<keyword evidence="2" id="KW-0677">Repeat</keyword>
<organism evidence="6 7">
    <name type="scientific">Danionella cerebrum</name>
    <dbReference type="NCBI Taxonomy" id="2873325"/>
    <lineage>
        <taxon>Eukaryota</taxon>
        <taxon>Metazoa</taxon>
        <taxon>Chordata</taxon>
        <taxon>Craniata</taxon>
        <taxon>Vertebrata</taxon>
        <taxon>Euteleostomi</taxon>
        <taxon>Actinopterygii</taxon>
        <taxon>Neopterygii</taxon>
        <taxon>Teleostei</taxon>
        <taxon>Ostariophysi</taxon>
        <taxon>Cypriniformes</taxon>
        <taxon>Danionidae</taxon>
        <taxon>Danioninae</taxon>
        <taxon>Danionella</taxon>
    </lineage>
</organism>
<feature type="region of interest" description="Disordered" evidence="5">
    <location>
        <begin position="420"/>
        <end position="477"/>
    </location>
</feature>
<dbReference type="Pfam" id="PF12796">
    <property type="entry name" value="Ank_2"/>
    <property type="match status" value="1"/>
</dbReference>
<gene>
    <name evidence="6" type="ORF">DNTS_026612</name>
</gene>
<dbReference type="AlphaFoldDB" id="A0A553NKG9"/>
<feature type="compositionally biased region" description="Low complexity" evidence="5">
    <location>
        <begin position="453"/>
        <end position="469"/>
    </location>
</feature>
<dbReference type="PANTHER" id="PTHR24156:SF1">
    <property type="entry name" value="ANKYRIN REPEAT DOMAIN-CONTAINING PROTEIN 34B"/>
    <property type="match status" value="1"/>
</dbReference>
<keyword evidence="7" id="KW-1185">Reference proteome</keyword>
<dbReference type="EMBL" id="SRMA01026886">
    <property type="protein sequence ID" value="TRY65914.1"/>
    <property type="molecule type" value="Genomic_DNA"/>
</dbReference>
<dbReference type="PROSITE" id="PS50088">
    <property type="entry name" value="ANK_REPEAT"/>
    <property type="match status" value="2"/>
</dbReference>
<dbReference type="STRING" id="623744.A0A553NKG9"/>
<feature type="compositionally biased region" description="Polar residues" evidence="5">
    <location>
        <begin position="421"/>
        <end position="434"/>
    </location>
</feature>
<dbReference type="SUPFAM" id="SSF48403">
    <property type="entry name" value="Ankyrin repeat"/>
    <property type="match status" value="1"/>
</dbReference>
<dbReference type="Proteomes" id="UP000316079">
    <property type="component" value="Unassembled WGS sequence"/>
</dbReference>
<evidence type="ECO:0000256" key="3">
    <source>
        <dbReference type="ARBA" id="ARBA00023043"/>
    </source>
</evidence>
<proteinExistence type="inferred from homology"/>
<feature type="repeat" description="ANK" evidence="4">
    <location>
        <begin position="76"/>
        <end position="116"/>
    </location>
</feature>
<dbReference type="Gene3D" id="1.25.40.20">
    <property type="entry name" value="Ankyrin repeat-containing domain"/>
    <property type="match status" value="2"/>
</dbReference>
<dbReference type="InterPro" id="IPR002110">
    <property type="entry name" value="Ankyrin_rpt"/>
</dbReference>
<evidence type="ECO:0000256" key="1">
    <source>
        <dbReference type="ARBA" id="ARBA00010029"/>
    </source>
</evidence>
<comment type="caution">
    <text evidence="6">The sequence shown here is derived from an EMBL/GenBank/DDBJ whole genome shotgun (WGS) entry which is preliminary data.</text>
</comment>
<reference evidence="6 7" key="1">
    <citation type="journal article" date="2019" name="Sci. Data">
        <title>Hybrid genome assembly and annotation of Danionella translucida.</title>
        <authorList>
            <person name="Kadobianskyi M."/>
            <person name="Schulze L."/>
            <person name="Schuelke M."/>
            <person name="Judkewitz B."/>
        </authorList>
    </citation>
    <scope>NUCLEOTIDE SEQUENCE [LARGE SCALE GENOMIC DNA]</scope>
    <source>
        <strain evidence="6 7">Bolton</strain>
    </source>
</reference>